<keyword evidence="2" id="KW-1185">Reference proteome</keyword>
<evidence type="ECO:0000313" key="1">
    <source>
        <dbReference type="EMBL" id="VFV44575.1"/>
    </source>
</evidence>
<name>A0A485PEE0_LYNPA</name>
<sequence>MSAKKTGKFEDMAKVDKACYEREMKTYIPAKGETKKKFKDPNAPKMPPLALFSFCSVLRIAQKSKGCIPACPLVMLQRNQEETWYHSHAYDTQSHEKKAVEPKDRQEKDVVPYRGKESLMRPKKKKKESSWLKIARKRRKRRKMKWRRKKRKMKIKMMNKLLLEQLFFLFIKHLPPCTQLAPFKEKKK</sequence>
<dbReference type="PRINTS" id="PR00886">
    <property type="entry name" value="HIGHMOBLTY12"/>
</dbReference>
<dbReference type="AlphaFoldDB" id="A0A485PEE0"/>
<reference evidence="1 2" key="1">
    <citation type="submission" date="2019-01" db="EMBL/GenBank/DDBJ databases">
        <authorList>
            <person name="Alioto T."/>
            <person name="Alioto T."/>
        </authorList>
    </citation>
    <scope>NUCLEOTIDE SEQUENCE [LARGE SCALE GENOMIC DNA]</scope>
</reference>
<gene>
    <name evidence="1" type="ORF">LYPA_23C000321</name>
</gene>
<accession>A0A485PEE0</accession>
<protein>
    <submittedName>
        <fullName evidence="1">Hmgb1 protein</fullName>
    </submittedName>
</protein>
<proteinExistence type="predicted"/>
<evidence type="ECO:0000313" key="2">
    <source>
        <dbReference type="Proteomes" id="UP000386466"/>
    </source>
</evidence>
<organism evidence="1 2">
    <name type="scientific">Lynx pardinus</name>
    <name type="common">Iberian lynx</name>
    <name type="synonym">Felis pardina</name>
    <dbReference type="NCBI Taxonomy" id="191816"/>
    <lineage>
        <taxon>Eukaryota</taxon>
        <taxon>Metazoa</taxon>
        <taxon>Chordata</taxon>
        <taxon>Craniata</taxon>
        <taxon>Vertebrata</taxon>
        <taxon>Euteleostomi</taxon>
        <taxon>Mammalia</taxon>
        <taxon>Eutheria</taxon>
        <taxon>Laurasiatheria</taxon>
        <taxon>Carnivora</taxon>
        <taxon>Feliformia</taxon>
        <taxon>Felidae</taxon>
        <taxon>Felinae</taxon>
        <taxon>Lynx</taxon>
    </lineage>
</organism>
<dbReference type="EMBL" id="CAAGRJ010036057">
    <property type="protein sequence ID" value="VFV44575.1"/>
    <property type="molecule type" value="Genomic_DNA"/>
</dbReference>
<dbReference type="Proteomes" id="UP000386466">
    <property type="component" value="Unassembled WGS sequence"/>
</dbReference>